<evidence type="ECO:0000313" key="2">
    <source>
        <dbReference type="Proteomes" id="UP001235840"/>
    </source>
</evidence>
<dbReference type="Gene3D" id="3.60.21.10">
    <property type="match status" value="1"/>
</dbReference>
<comment type="caution">
    <text evidence="1">The sequence shown here is derived from an EMBL/GenBank/DDBJ whole genome shotgun (WGS) entry which is preliminary data.</text>
</comment>
<dbReference type="Proteomes" id="UP001235840">
    <property type="component" value="Unassembled WGS sequence"/>
</dbReference>
<proteinExistence type="predicted"/>
<dbReference type="EMBL" id="JAUSTY010000009">
    <property type="protein sequence ID" value="MDQ0166601.1"/>
    <property type="molecule type" value="Genomic_DNA"/>
</dbReference>
<protein>
    <submittedName>
        <fullName evidence="1">Calcineurin-like phosphoesterase family protein</fullName>
    </submittedName>
</protein>
<name>A0ABT9W046_9BACI</name>
<reference evidence="1 2" key="1">
    <citation type="submission" date="2023-07" db="EMBL/GenBank/DDBJ databases">
        <title>Genomic Encyclopedia of Type Strains, Phase IV (KMG-IV): sequencing the most valuable type-strain genomes for metagenomic binning, comparative biology and taxonomic classification.</title>
        <authorList>
            <person name="Goeker M."/>
        </authorList>
    </citation>
    <scope>NUCLEOTIDE SEQUENCE [LARGE SCALE GENOMIC DNA]</scope>
    <source>
        <strain evidence="1 2">DSM 12751</strain>
    </source>
</reference>
<organism evidence="1 2">
    <name type="scientific">Caldalkalibacillus horti</name>
    <dbReference type="NCBI Taxonomy" id="77523"/>
    <lineage>
        <taxon>Bacteria</taxon>
        <taxon>Bacillati</taxon>
        <taxon>Bacillota</taxon>
        <taxon>Bacilli</taxon>
        <taxon>Bacillales</taxon>
        <taxon>Bacillaceae</taxon>
        <taxon>Caldalkalibacillus</taxon>
    </lineage>
</organism>
<sequence>MINTWLVAETGWENYFYKSRSIHESEEASQNIDLWNSIVQPNDIIYHLGNVFNKKSNFNRRILKELNGYKILRIGHSDKRNLKQSCLKVFDEVYEEDILLDGQLCLSHYPLDDVTSQKLINNGIIVGNVYGRKGSRILDPSRYYCISAMQTSHSLIHINDVRKHFAII</sequence>
<dbReference type="InterPro" id="IPR029052">
    <property type="entry name" value="Metallo-depent_PP-like"/>
</dbReference>
<keyword evidence="2" id="KW-1185">Reference proteome</keyword>
<accession>A0ABT9W046</accession>
<gene>
    <name evidence="1" type="ORF">J2S11_002505</name>
</gene>
<dbReference type="RefSeq" id="WP_307394932.1">
    <property type="nucleotide sequence ID" value="NZ_BAAADK010000045.1"/>
</dbReference>
<evidence type="ECO:0000313" key="1">
    <source>
        <dbReference type="EMBL" id="MDQ0166601.1"/>
    </source>
</evidence>